<evidence type="ECO:0000256" key="3">
    <source>
        <dbReference type="ARBA" id="ARBA00022730"/>
    </source>
</evidence>
<dbReference type="InterPro" id="IPR020798">
    <property type="entry name" value="Ribosomal_uL16_CS"/>
</dbReference>
<evidence type="ECO:0000256" key="10">
    <source>
        <dbReference type="SAM" id="MobiDB-lite"/>
    </source>
</evidence>
<keyword evidence="7 9" id="KW-0694">RNA-binding</keyword>
<dbReference type="InterPro" id="IPR036920">
    <property type="entry name" value="Ribosomal_uL16_sf"/>
</dbReference>
<dbReference type="OrthoDB" id="9802589at2"/>
<protein>
    <recommendedName>
        <fullName evidence="6 7">Large ribosomal subunit protein uL16</fullName>
    </recommendedName>
</protein>
<keyword evidence="5 7" id="KW-0687">Ribonucleoprotein</keyword>
<dbReference type="EMBL" id="LRRQ01000075">
    <property type="protein sequence ID" value="OAM90148.1"/>
    <property type="molecule type" value="Genomic_DNA"/>
</dbReference>
<dbReference type="PANTHER" id="PTHR12220:SF13">
    <property type="entry name" value="LARGE RIBOSOMAL SUBUNIT PROTEIN UL16M"/>
    <property type="match status" value="1"/>
</dbReference>
<evidence type="ECO:0000313" key="11">
    <source>
        <dbReference type="EMBL" id="OAM90148.1"/>
    </source>
</evidence>
<evidence type="ECO:0000256" key="7">
    <source>
        <dbReference type="HAMAP-Rule" id="MF_01342"/>
    </source>
</evidence>
<dbReference type="NCBIfam" id="TIGR01164">
    <property type="entry name" value="rplP_bact"/>
    <property type="match status" value="1"/>
</dbReference>
<feature type="compositionally biased region" description="Basic residues" evidence="10">
    <location>
        <begin position="8"/>
        <end position="21"/>
    </location>
</feature>
<dbReference type="PRINTS" id="PR00060">
    <property type="entry name" value="RIBOSOMALL16"/>
</dbReference>
<accession>A0A178IK64</accession>
<comment type="caution">
    <text evidence="11">The sequence shown here is derived from an EMBL/GenBank/DDBJ whole genome shotgun (WGS) entry which is preliminary data.</text>
</comment>
<reference evidence="11 12" key="1">
    <citation type="submission" date="2016-01" db="EMBL/GenBank/DDBJ databases">
        <title>High potential of lignocellulose degradation of a new Verrucomicrobia species.</title>
        <authorList>
            <person name="Wang Y."/>
            <person name="Shi Y."/>
            <person name="Qiu Z."/>
            <person name="Liu S."/>
            <person name="Yang H."/>
        </authorList>
    </citation>
    <scope>NUCLEOTIDE SEQUENCE [LARGE SCALE GENOMIC DNA]</scope>
    <source>
        <strain evidence="11 12">TSB47</strain>
    </source>
</reference>
<dbReference type="Proteomes" id="UP000078486">
    <property type="component" value="Unassembled WGS sequence"/>
</dbReference>
<evidence type="ECO:0000313" key="12">
    <source>
        <dbReference type="Proteomes" id="UP000078486"/>
    </source>
</evidence>
<dbReference type="PANTHER" id="PTHR12220">
    <property type="entry name" value="50S/60S RIBOSOMAL PROTEIN L16"/>
    <property type="match status" value="1"/>
</dbReference>
<dbReference type="RefSeq" id="WP_068770176.1">
    <property type="nucleotide sequence ID" value="NZ_CP109796.1"/>
</dbReference>
<keyword evidence="4 7" id="KW-0689">Ribosomal protein</keyword>
<evidence type="ECO:0000256" key="4">
    <source>
        <dbReference type="ARBA" id="ARBA00022980"/>
    </source>
</evidence>
<dbReference type="GO" id="GO:0022625">
    <property type="term" value="C:cytosolic large ribosomal subunit"/>
    <property type="evidence" value="ECO:0007669"/>
    <property type="project" value="TreeGrafter"/>
</dbReference>
<evidence type="ECO:0000256" key="8">
    <source>
        <dbReference type="RuleBase" id="RU004413"/>
    </source>
</evidence>
<feature type="region of interest" description="Disordered" evidence="10">
    <location>
        <begin position="1"/>
        <end position="24"/>
    </location>
</feature>
<dbReference type="HAMAP" id="MF_01342">
    <property type="entry name" value="Ribosomal_uL16"/>
    <property type="match status" value="1"/>
</dbReference>
<organism evidence="11 12">
    <name type="scientific">Termitidicoccus mucosus</name>
    <dbReference type="NCBI Taxonomy" id="1184151"/>
    <lineage>
        <taxon>Bacteria</taxon>
        <taxon>Pseudomonadati</taxon>
        <taxon>Verrucomicrobiota</taxon>
        <taxon>Opitutia</taxon>
        <taxon>Opitutales</taxon>
        <taxon>Opitutaceae</taxon>
        <taxon>Termitidicoccus</taxon>
    </lineage>
</organism>
<comment type="similarity">
    <text evidence="1 7 8">Belongs to the universal ribosomal protein uL16 family.</text>
</comment>
<dbReference type="InterPro" id="IPR000114">
    <property type="entry name" value="Ribosomal_uL16_bact-type"/>
</dbReference>
<dbReference type="SUPFAM" id="SSF54686">
    <property type="entry name" value="Ribosomal protein L16p/L10e"/>
    <property type="match status" value="1"/>
</dbReference>
<dbReference type="PROSITE" id="PS00586">
    <property type="entry name" value="RIBOSOMAL_L16_1"/>
    <property type="match status" value="1"/>
</dbReference>
<evidence type="ECO:0000256" key="9">
    <source>
        <dbReference type="RuleBase" id="RU004414"/>
    </source>
</evidence>
<dbReference type="GO" id="GO:0000049">
    <property type="term" value="F:tRNA binding"/>
    <property type="evidence" value="ECO:0007669"/>
    <property type="project" value="UniProtKB-KW"/>
</dbReference>
<proteinExistence type="inferred from homology"/>
<dbReference type="InterPro" id="IPR047873">
    <property type="entry name" value="Ribosomal_uL16"/>
</dbReference>
<dbReference type="STRING" id="1184151.AW736_10260"/>
<dbReference type="FunFam" id="3.90.1170.10:FF:000001">
    <property type="entry name" value="50S ribosomal protein L16"/>
    <property type="match status" value="1"/>
</dbReference>
<keyword evidence="3 7" id="KW-0699">rRNA-binding</keyword>
<sequence length="140" mass="15318">MALAPARTKYRKAQKGSRKGNAKGGNTIAFGDFAIQSLTRGNMTGRQIEAARVAITRHLKRKGKLWIRIFPHKPITKKPAEVRQGQGKGPVEFYVAVIKPGAVLFELAGVSASIAKDAFRLADAKLPFRCRFIMREGVAA</sequence>
<evidence type="ECO:0000256" key="2">
    <source>
        <dbReference type="ARBA" id="ARBA00022555"/>
    </source>
</evidence>
<evidence type="ECO:0000256" key="5">
    <source>
        <dbReference type="ARBA" id="ARBA00023274"/>
    </source>
</evidence>
<dbReference type="GO" id="GO:0003735">
    <property type="term" value="F:structural constituent of ribosome"/>
    <property type="evidence" value="ECO:0007669"/>
    <property type="project" value="InterPro"/>
</dbReference>
<evidence type="ECO:0000256" key="1">
    <source>
        <dbReference type="ARBA" id="ARBA00008931"/>
    </source>
</evidence>
<dbReference type="InterPro" id="IPR016180">
    <property type="entry name" value="Ribosomal_uL16_dom"/>
</dbReference>
<evidence type="ECO:0000256" key="6">
    <source>
        <dbReference type="ARBA" id="ARBA00035198"/>
    </source>
</evidence>
<keyword evidence="2 7" id="KW-0820">tRNA-binding</keyword>
<comment type="function">
    <text evidence="7 9">Binds 23S rRNA and is also seen to make contacts with the A and possibly P site tRNAs.</text>
</comment>
<name>A0A178IK64_9BACT</name>
<dbReference type="Gene3D" id="3.90.1170.10">
    <property type="entry name" value="Ribosomal protein L10e/L16"/>
    <property type="match status" value="1"/>
</dbReference>
<comment type="subunit">
    <text evidence="7 9">Part of the 50S ribosomal subunit.</text>
</comment>
<dbReference type="GO" id="GO:0006412">
    <property type="term" value="P:translation"/>
    <property type="evidence" value="ECO:0007669"/>
    <property type="project" value="UniProtKB-UniRule"/>
</dbReference>
<dbReference type="Pfam" id="PF00252">
    <property type="entry name" value="Ribosomal_L16"/>
    <property type="match status" value="1"/>
</dbReference>
<dbReference type="GO" id="GO:0019843">
    <property type="term" value="F:rRNA binding"/>
    <property type="evidence" value="ECO:0007669"/>
    <property type="project" value="UniProtKB-UniRule"/>
</dbReference>
<dbReference type="AlphaFoldDB" id="A0A178IK64"/>
<keyword evidence="12" id="KW-1185">Reference proteome</keyword>
<dbReference type="CDD" id="cd01433">
    <property type="entry name" value="Ribosomal_L16_L10e"/>
    <property type="match status" value="1"/>
</dbReference>
<gene>
    <name evidence="7" type="primary">rplP</name>
    <name evidence="11" type="ORF">AW736_10260</name>
</gene>